<evidence type="ECO:0000256" key="14">
    <source>
        <dbReference type="ARBA" id="ARBA00047951"/>
    </source>
</evidence>
<evidence type="ECO:0000256" key="12">
    <source>
        <dbReference type="ARBA" id="ARBA00023180"/>
    </source>
</evidence>
<dbReference type="EMBL" id="CM004404">
    <property type="protein sequence ID" value="OAY22770.1"/>
    <property type="molecule type" value="Genomic_DNA"/>
</dbReference>
<dbReference type="InterPro" id="IPR011009">
    <property type="entry name" value="Kinase-like_dom_sf"/>
</dbReference>
<evidence type="ECO:0000313" key="18">
    <source>
        <dbReference type="EMBL" id="OAY22770.1"/>
    </source>
</evidence>
<dbReference type="Gene3D" id="1.10.510.10">
    <property type="entry name" value="Transferase(Phosphotransferase) domain 1"/>
    <property type="match status" value="1"/>
</dbReference>
<dbReference type="GO" id="GO:0005886">
    <property type="term" value="C:plasma membrane"/>
    <property type="evidence" value="ECO:0000318"/>
    <property type="project" value="GO_Central"/>
</dbReference>
<dbReference type="PANTHER" id="PTHR27005">
    <property type="entry name" value="WALL-ASSOCIATED RECEPTOR KINASE-LIKE 21"/>
    <property type="match status" value="1"/>
</dbReference>
<sequence>MIALMELGFITILWPTQILAVEPCLSICGDVIVQFPFGIGKGCYMDENFEVTCNYSFTPPKPFLTSINMELLDISTTGQVQVSNPVIYSDCGNKASNTTTVSLLGTPFVFSNSSSRFTALGCDNYARFMEDGGNIVGGCLSICPSGANASGCYGINCCQATIPPYVQFFEANMTSPFNSMADRSSCKSAFMVDQNWFAPKSSSSHDDLNLEDHVPAVLDWAADQGYCDISREPNINCTSSYCWKKLHENQVCICRGCEDMVSCTDPRNYRCSLYCMYTPGGYNCSCPFGYERLSSSNRCYPYGRAYKKSRINIIIIGCVSGLGLLFFVAGLWLLYKLLKRRKAMKLKQKFFKRNGGLLLQQQLSSTENNVEQTKVFTSKELEKATDHYHVNRILGQGGQGTVYKGMLTDGRVVAIKKAKVVDEDKLEQFINEVLILSQINHRNVVKLLGCCLETEVPLLVYEFIPNGTLFQYIHNQNEELPLTWEMRLRIATEVAGALSYLHSAASMPIYHRDIKSSNILLDEKFRAKVADFGTSKSISIEQTHVTTRVQGTFGYLDPEYFQSSQFTDKSDVYSFGVVLVELLTGRKPISSSLSAEQRSLATYFIFLMEENRLFEIIDDRVMKEGGKEEIIAIAKLARKCLNLNGKKRPTMKTVAMELEGIRASHGASSAIEQDYEEVDYIVGDYAAAWDVASSSTGSLSISIPTRSDLQPLISGASNPGPMKQPLISFTRRLKIGNKSEIFYIYSDNKLNL</sequence>
<evidence type="ECO:0000256" key="4">
    <source>
        <dbReference type="ARBA" id="ARBA00022692"/>
    </source>
</evidence>
<dbReference type="FunFam" id="3.30.200.20:FF:000043">
    <property type="entry name" value="Wall-associated receptor kinase 2"/>
    <property type="match status" value="1"/>
</dbReference>
<dbReference type="SUPFAM" id="SSF56112">
    <property type="entry name" value="Protein kinase-like (PK-like)"/>
    <property type="match status" value="1"/>
</dbReference>
<keyword evidence="5 16" id="KW-0732">Signal</keyword>
<evidence type="ECO:0000256" key="7">
    <source>
        <dbReference type="ARBA" id="ARBA00022777"/>
    </source>
</evidence>
<dbReference type="Pfam" id="PF00069">
    <property type="entry name" value="Pkinase"/>
    <property type="match status" value="1"/>
</dbReference>
<organism evidence="18">
    <name type="scientific">Manihot esculenta</name>
    <name type="common">Cassava</name>
    <name type="synonym">Jatropha manihot</name>
    <dbReference type="NCBI Taxonomy" id="3983"/>
    <lineage>
        <taxon>Eukaryota</taxon>
        <taxon>Viridiplantae</taxon>
        <taxon>Streptophyta</taxon>
        <taxon>Embryophyta</taxon>
        <taxon>Tracheophyta</taxon>
        <taxon>Spermatophyta</taxon>
        <taxon>Magnoliopsida</taxon>
        <taxon>eudicotyledons</taxon>
        <taxon>Gunneridae</taxon>
        <taxon>Pentapetalae</taxon>
        <taxon>rosids</taxon>
        <taxon>fabids</taxon>
        <taxon>Malpighiales</taxon>
        <taxon>Euphorbiaceae</taxon>
        <taxon>Crotonoideae</taxon>
        <taxon>Manihoteae</taxon>
        <taxon>Manihot</taxon>
    </lineage>
</organism>
<feature type="transmembrane region" description="Helical" evidence="15">
    <location>
        <begin position="313"/>
        <end position="335"/>
    </location>
</feature>
<evidence type="ECO:0000256" key="3">
    <source>
        <dbReference type="ARBA" id="ARBA00022679"/>
    </source>
</evidence>
<reference evidence="18" key="1">
    <citation type="submission" date="2016-02" db="EMBL/GenBank/DDBJ databases">
        <title>WGS assembly of Manihot esculenta.</title>
        <authorList>
            <person name="Bredeson J.V."/>
            <person name="Prochnik S.E."/>
            <person name="Lyons J.B."/>
            <person name="Schmutz J."/>
            <person name="Grimwood J."/>
            <person name="Vrebalov J."/>
            <person name="Bart R.S."/>
            <person name="Amuge T."/>
            <person name="Ferguson M.E."/>
            <person name="Green R."/>
            <person name="Putnam N."/>
            <person name="Stites J."/>
            <person name="Rounsley S."/>
            <person name="Rokhsar D.S."/>
        </authorList>
    </citation>
    <scope>NUCLEOTIDE SEQUENCE [LARGE SCALE GENOMIC DNA]</scope>
    <source>
        <tissue evidence="18">Leaf</tissue>
    </source>
</reference>
<dbReference type="PROSITE" id="PS50011">
    <property type="entry name" value="PROTEIN_KINASE_DOM"/>
    <property type="match status" value="1"/>
</dbReference>
<dbReference type="Pfam" id="PF08488">
    <property type="entry name" value="WAK"/>
    <property type="match status" value="1"/>
</dbReference>
<evidence type="ECO:0000256" key="8">
    <source>
        <dbReference type="ARBA" id="ARBA00022840"/>
    </source>
</evidence>
<evidence type="ECO:0000256" key="5">
    <source>
        <dbReference type="ARBA" id="ARBA00022729"/>
    </source>
</evidence>
<keyword evidence="10 15" id="KW-0472">Membrane</keyword>
<dbReference type="GO" id="GO:0005524">
    <property type="term" value="F:ATP binding"/>
    <property type="evidence" value="ECO:0007669"/>
    <property type="project" value="UniProtKB-KW"/>
</dbReference>
<feature type="chain" id="PRO_5013197632" description="Protein kinase domain-containing protein" evidence="16">
    <location>
        <begin position="21"/>
        <end position="752"/>
    </location>
</feature>
<dbReference type="PROSITE" id="PS00108">
    <property type="entry name" value="PROTEIN_KINASE_ST"/>
    <property type="match status" value="1"/>
</dbReference>
<keyword evidence="2" id="KW-0723">Serine/threonine-protein kinase</keyword>
<proteinExistence type="predicted"/>
<keyword evidence="6" id="KW-0547">Nucleotide-binding</keyword>
<dbReference type="AlphaFoldDB" id="A0A2C9TZQ3"/>
<evidence type="ECO:0000256" key="16">
    <source>
        <dbReference type="SAM" id="SignalP"/>
    </source>
</evidence>
<dbReference type="GO" id="GO:0004674">
    <property type="term" value="F:protein serine/threonine kinase activity"/>
    <property type="evidence" value="ECO:0007669"/>
    <property type="project" value="UniProtKB-KW"/>
</dbReference>
<evidence type="ECO:0000256" key="1">
    <source>
        <dbReference type="ARBA" id="ARBA00004479"/>
    </source>
</evidence>
<dbReference type="PANTHER" id="PTHR27005:SF517">
    <property type="entry name" value="PROTEIN KINASE DOMAIN-CONTAINING PROTEIN"/>
    <property type="match status" value="1"/>
</dbReference>
<dbReference type="InterPro" id="IPR000719">
    <property type="entry name" value="Prot_kinase_dom"/>
</dbReference>
<evidence type="ECO:0000256" key="9">
    <source>
        <dbReference type="ARBA" id="ARBA00022989"/>
    </source>
</evidence>
<evidence type="ECO:0000256" key="10">
    <source>
        <dbReference type="ARBA" id="ARBA00023136"/>
    </source>
</evidence>
<gene>
    <name evidence="18" type="ORF">MANES_18G025000</name>
</gene>
<dbReference type="InterPro" id="IPR045274">
    <property type="entry name" value="WAK-like"/>
</dbReference>
<dbReference type="GO" id="GO:0007166">
    <property type="term" value="P:cell surface receptor signaling pathway"/>
    <property type="evidence" value="ECO:0000318"/>
    <property type="project" value="GO_Central"/>
</dbReference>
<evidence type="ECO:0000256" key="6">
    <source>
        <dbReference type="ARBA" id="ARBA00022741"/>
    </source>
</evidence>
<keyword evidence="7" id="KW-0418">Kinase</keyword>
<dbReference type="Gene3D" id="3.30.200.20">
    <property type="entry name" value="Phosphorylase Kinase, domain 1"/>
    <property type="match status" value="1"/>
</dbReference>
<evidence type="ECO:0000259" key="17">
    <source>
        <dbReference type="PROSITE" id="PS50011"/>
    </source>
</evidence>
<keyword evidence="11" id="KW-1015">Disulfide bond</keyword>
<evidence type="ECO:0000256" key="11">
    <source>
        <dbReference type="ARBA" id="ARBA00023157"/>
    </source>
</evidence>
<keyword evidence="3" id="KW-0808">Transferase</keyword>
<keyword evidence="12" id="KW-0325">Glycoprotein</keyword>
<dbReference type="FunFam" id="1.10.510.10:FF:000084">
    <property type="entry name" value="Wall-associated receptor kinase 2"/>
    <property type="match status" value="1"/>
</dbReference>
<keyword evidence="8" id="KW-0067">ATP-binding</keyword>
<comment type="subcellular location">
    <subcellularLocation>
        <location evidence="1">Membrane</location>
        <topology evidence="1">Single-pass type I membrane protein</topology>
    </subcellularLocation>
</comment>
<name>A0A2C9TZQ3_MANES</name>
<comment type="catalytic activity">
    <reaction evidence="14">
        <text>L-threonyl-[protein] + ATP = O-phospho-L-threonyl-[protein] + ADP + H(+)</text>
        <dbReference type="Rhea" id="RHEA:46608"/>
        <dbReference type="Rhea" id="RHEA-COMP:11060"/>
        <dbReference type="Rhea" id="RHEA-COMP:11605"/>
        <dbReference type="ChEBI" id="CHEBI:15378"/>
        <dbReference type="ChEBI" id="CHEBI:30013"/>
        <dbReference type="ChEBI" id="CHEBI:30616"/>
        <dbReference type="ChEBI" id="CHEBI:61977"/>
        <dbReference type="ChEBI" id="CHEBI:456216"/>
    </reaction>
</comment>
<keyword evidence="9 15" id="KW-1133">Transmembrane helix</keyword>
<dbReference type="InterPro" id="IPR008271">
    <property type="entry name" value="Ser/Thr_kinase_AS"/>
</dbReference>
<dbReference type="SMART" id="SM00220">
    <property type="entry name" value="S_TKc"/>
    <property type="match status" value="1"/>
</dbReference>
<dbReference type="STRING" id="3983.A0A2C9TZQ3"/>
<dbReference type="Pfam" id="PF13947">
    <property type="entry name" value="GUB_WAK_bind"/>
    <property type="match status" value="1"/>
</dbReference>
<evidence type="ECO:0000256" key="15">
    <source>
        <dbReference type="SAM" id="Phobius"/>
    </source>
</evidence>
<keyword evidence="4 15" id="KW-0812">Transmembrane</keyword>
<feature type="signal peptide" evidence="16">
    <location>
        <begin position="1"/>
        <end position="20"/>
    </location>
</feature>
<evidence type="ECO:0000256" key="13">
    <source>
        <dbReference type="ARBA" id="ARBA00047558"/>
    </source>
</evidence>
<evidence type="ECO:0000256" key="2">
    <source>
        <dbReference type="ARBA" id="ARBA00022527"/>
    </source>
</evidence>
<accession>A0A2C9TZQ3</accession>
<comment type="catalytic activity">
    <reaction evidence="13">
        <text>L-seryl-[protein] + ATP = O-phospho-L-seryl-[protein] + ADP + H(+)</text>
        <dbReference type="Rhea" id="RHEA:17989"/>
        <dbReference type="Rhea" id="RHEA-COMP:9863"/>
        <dbReference type="Rhea" id="RHEA-COMP:11604"/>
        <dbReference type="ChEBI" id="CHEBI:15378"/>
        <dbReference type="ChEBI" id="CHEBI:29999"/>
        <dbReference type="ChEBI" id="CHEBI:30616"/>
        <dbReference type="ChEBI" id="CHEBI:83421"/>
        <dbReference type="ChEBI" id="CHEBI:456216"/>
    </reaction>
</comment>
<dbReference type="InterPro" id="IPR013695">
    <property type="entry name" value="WAK"/>
</dbReference>
<dbReference type="InterPro" id="IPR025287">
    <property type="entry name" value="WAK_GUB"/>
</dbReference>
<dbReference type="CDD" id="cd14066">
    <property type="entry name" value="STKc_IRAK"/>
    <property type="match status" value="1"/>
</dbReference>
<protein>
    <recommendedName>
        <fullName evidence="17">Protein kinase domain-containing protein</fullName>
    </recommendedName>
</protein>
<dbReference type="GO" id="GO:0030247">
    <property type="term" value="F:polysaccharide binding"/>
    <property type="evidence" value="ECO:0007669"/>
    <property type="project" value="InterPro"/>
</dbReference>
<feature type="domain" description="Protein kinase" evidence="17">
    <location>
        <begin position="388"/>
        <end position="661"/>
    </location>
</feature>